<evidence type="ECO:0000313" key="2">
    <source>
        <dbReference type="Proteomes" id="UP000248214"/>
    </source>
</evidence>
<comment type="caution">
    <text evidence="1">The sequence shown here is derived from an EMBL/GenBank/DDBJ whole genome shotgun (WGS) entry which is preliminary data.</text>
</comment>
<organism evidence="1 2">
    <name type="scientific">Salipaludibacillus keqinensis</name>
    <dbReference type="NCBI Taxonomy" id="2045207"/>
    <lineage>
        <taxon>Bacteria</taxon>
        <taxon>Bacillati</taxon>
        <taxon>Bacillota</taxon>
        <taxon>Bacilli</taxon>
        <taxon>Bacillales</taxon>
        <taxon>Bacillaceae</taxon>
    </lineage>
</organism>
<gene>
    <name evidence="1" type="ORF">CR194_05165</name>
</gene>
<reference evidence="1 2" key="1">
    <citation type="submission" date="2017-10" db="EMBL/GenBank/DDBJ databases">
        <title>Bacillus sp. nov., a halophilic bacterium isolated from a Keqin Lake.</title>
        <authorList>
            <person name="Wang H."/>
        </authorList>
    </citation>
    <scope>NUCLEOTIDE SEQUENCE [LARGE SCALE GENOMIC DNA]</scope>
    <source>
        <strain evidence="1 2">KQ-12</strain>
    </source>
</reference>
<sequence length="77" mass="9540">MLTDRQRKLERIVFNVFHMKYRPVTLEELKLFSQLTETEIRDSFQQNEGNIVEIKRNIFLLKEHVKDYENRKKFGYF</sequence>
<dbReference type="AlphaFoldDB" id="A0A323TLS4"/>
<protein>
    <submittedName>
        <fullName evidence="1">Uncharacterized protein</fullName>
    </submittedName>
</protein>
<dbReference type="EMBL" id="PDOD01000001">
    <property type="protein sequence ID" value="PYZ94914.1"/>
    <property type="molecule type" value="Genomic_DNA"/>
</dbReference>
<evidence type="ECO:0000313" key="1">
    <source>
        <dbReference type="EMBL" id="PYZ94914.1"/>
    </source>
</evidence>
<dbReference type="RefSeq" id="WP_110608547.1">
    <property type="nucleotide sequence ID" value="NZ_PDOD01000001.1"/>
</dbReference>
<accession>A0A323TLS4</accession>
<keyword evidence="2" id="KW-1185">Reference proteome</keyword>
<name>A0A323TLS4_9BACI</name>
<proteinExistence type="predicted"/>
<dbReference type="Proteomes" id="UP000248214">
    <property type="component" value="Unassembled WGS sequence"/>
</dbReference>